<dbReference type="GO" id="GO:0032153">
    <property type="term" value="C:cell division site"/>
    <property type="evidence" value="ECO:0007669"/>
    <property type="project" value="TreeGrafter"/>
</dbReference>
<dbReference type="GO" id="GO:0010972">
    <property type="term" value="P:negative regulation of G2/M transition of mitotic cell cycle"/>
    <property type="evidence" value="ECO:0007669"/>
    <property type="project" value="TreeGrafter"/>
</dbReference>
<organism evidence="2 3">
    <name type="scientific">Gigaspora margarita</name>
    <dbReference type="NCBI Taxonomy" id="4874"/>
    <lineage>
        <taxon>Eukaryota</taxon>
        <taxon>Fungi</taxon>
        <taxon>Fungi incertae sedis</taxon>
        <taxon>Mucoromycota</taxon>
        <taxon>Glomeromycotina</taxon>
        <taxon>Glomeromycetes</taxon>
        <taxon>Diversisporales</taxon>
        <taxon>Gigasporaceae</taxon>
        <taxon>Gigaspora</taxon>
    </lineage>
</organism>
<feature type="region of interest" description="Disordered" evidence="1">
    <location>
        <begin position="1"/>
        <end position="124"/>
    </location>
</feature>
<keyword evidence="3" id="KW-1185">Reference proteome</keyword>
<dbReference type="Gene3D" id="1.25.40.10">
    <property type="entry name" value="Tetratricopeptide repeat domain"/>
    <property type="match status" value="1"/>
</dbReference>
<dbReference type="PANTHER" id="PTHR43628">
    <property type="entry name" value="ACTIVATOR OF C KINASE PROTEIN 1-RELATED"/>
    <property type="match status" value="1"/>
</dbReference>
<evidence type="ECO:0000313" key="2">
    <source>
        <dbReference type="EMBL" id="KAF0367596.1"/>
    </source>
</evidence>
<dbReference type="PANTHER" id="PTHR43628:SF1">
    <property type="entry name" value="CHITIN SYNTHASE REGULATORY FACTOR 2-RELATED"/>
    <property type="match status" value="1"/>
</dbReference>
<dbReference type="InterPro" id="IPR006597">
    <property type="entry name" value="Sel1-like"/>
</dbReference>
<feature type="compositionally biased region" description="Low complexity" evidence="1">
    <location>
        <begin position="66"/>
        <end position="78"/>
    </location>
</feature>
<accession>A0A8H3WWK1</accession>
<dbReference type="Proteomes" id="UP000439903">
    <property type="component" value="Unassembled WGS sequence"/>
</dbReference>
<dbReference type="EMBL" id="WTPW01002755">
    <property type="protein sequence ID" value="KAF0367596.1"/>
    <property type="molecule type" value="Genomic_DNA"/>
</dbReference>
<comment type="caution">
    <text evidence="2">The sequence shown here is derived from an EMBL/GenBank/DDBJ whole genome shotgun (WGS) entry which is preliminary data.</text>
</comment>
<gene>
    <name evidence="2" type="ORF">F8M41_013556</name>
</gene>
<dbReference type="SMART" id="SM00671">
    <property type="entry name" value="SEL1"/>
    <property type="match status" value="3"/>
</dbReference>
<reference evidence="2 3" key="1">
    <citation type="journal article" date="2019" name="Environ. Microbiol.">
        <title>At the nexus of three kingdoms: the genome of the mycorrhizal fungus Gigaspora margarita provides insights into plant, endobacterial and fungal interactions.</title>
        <authorList>
            <person name="Venice F."/>
            <person name="Ghignone S."/>
            <person name="Salvioli di Fossalunga A."/>
            <person name="Amselem J."/>
            <person name="Novero M."/>
            <person name="Xianan X."/>
            <person name="Sedzielewska Toro K."/>
            <person name="Morin E."/>
            <person name="Lipzen A."/>
            <person name="Grigoriev I.V."/>
            <person name="Henrissat B."/>
            <person name="Martin F.M."/>
            <person name="Bonfante P."/>
        </authorList>
    </citation>
    <scope>NUCLEOTIDE SEQUENCE [LARGE SCALE GENOMIC DNA]</scope>
    <source>
        <strain evidence="2 3">BEG34</strain>
    </source>
</reference>
<feature type="compositionally biased region" description="Basic residues" evidence="1">
    <location>
        <begin position="41"/>
        <end position="50"/>
    </location>
</feature>
<dbReference type="InterPro" id="IPR011990">
    <property type="entry name" value="TPR-like_helical_dom_sf"/>
</dbReference>
<dbReference type="AlphaFoldDB" id="A0A8H3WWK1"/>
<dbReference type="OrthoDB" id="2148946at2759"/>
<dbReference type="Pfam" id="PF08238">
    <property type="entry name" value="Sel1"/>
    <property type="match status" value="4"/>
</dbReference>
<evidence type="ECO:0000256" key="1">
    <source>
        <dbReference type="SAM" id="MobiDB-lite"/>
    </source>
</evidence>
<evidence type="ECO:0000313" key="3">
    <source>
        <dbReference type="Proteomes" id="UP000439903"/>
    </source>
</evidence>
<name>A0A8H3WWK1_GIGMA</name>
<proteinExistence type="predicted"/>
<protein>
    <submittedName>
        <fullName evidence="2">HCP-like protein</fullName>
    </submittedName>
</protein>
<dbReference type="InterPro" id="IPR052945">
    <property type="entry name" value="Mitotic_Regulator"/>
</dbReference>
<sequence length="307" mass="34188">MKKLKRIFSPNSTSPATDSDKKGQKPGIFRRATSGSIIDPKRKKSWRTHRSLNPPSKNDSRGAGALNLNTNIQNDNNDPQFTQSPVELNVNVPGLDPSSSLPHEINSSKDNNNIINPPLSPTTRHNEADEFIQQAIQYHEANELEKATYYFKLAAEKDSPLGLFLYGIALRHGWGCNPNPKLAVRYLQKAAESAVTDLHTSMSANPSFARHELVLAIYELGICFRHGWGVPKNKHTAVYYFEIAANLGDPDAQNELGYCLEHGEGVKKDLKKAAKYFRMADAQGAGILGNSWIHKKKYDEDNQHNLA</sequence>
<dbReference type="SUPFAM" id="SSF81901">
    <property type="entry name" value="HCP-like"/>
    <property type="match status" value="1"/>
</dbReference>